<name>A0ABS7VTA1_9HYPH</name>
<dbReference type="RefSeq" id="WP_224315547.1">
    <property type="nucleotide sequence ID" value="NZ_JAIRBM010000022.1"/>
</dbReference>
<evidence type="ECO:0000256" key="2">
    <source>
        <dbReference type="RuleBase" id="RU003616"/>
    </source>
</evidence>
<dbReference type="CDD" id="cd06464">
    <property type="entry name" value="ACD_sHsps-like"/>
    <property type="match status" value="1"/>
</dbReference>
<dbReference type="SUPFAM" id="SSF49764">
    <property type="entry name" value="HSP20-like chaperones"/>
    <property type="match status" value="1"/>
</dbReference>
<protein>
    <submittedName>
        <fullName evidence="5">Hsp20/alpha crystallin family protein</fullName>
    </submittedName>
</protein>
<dbReference type="InterPro" id="IPR002068">
    <property type="entry name" value="A-crystallin/Hsp20_dom"/>
</dbReference>
<dbReference type="EMBL" id="JAIRBM010000022">
    <property type="protein sequence ID" value="MBZ6078798.1"/>
    <property type="molecule type" value="Genomic_DNA"/>
</dbReference>
<comment type="similarity">
    <text evidence="1 2">Belongs to the small heat shock protein (HSP20) family.</text>
</comment>
<dbReference type="PANTHER" id="PTHR11527">
    <property type="entry name" value="HEAT-SHOCK PROTEIN 20 FAMILY MEMBER"/>
    <property type="match status" value="1"/>
</dbReference>
<evidence type="ECO:0000256" key="1">
    <source>
        <dbReference type="PROSITE-ProRule" id="PRU00285"/>
    </source>
</evidence>
<evidence type="ECO:0000256" key="3">
    <source>
        <dbReference type="SAM" id="MobiDB-lite"/>
    </source>
</evidence>
<organism evidence="5 6">
    <name type="scientific">Microvirga puerhi</name>
    <dbReference type="NCBI Taxonomy" id="2876078"/>
    <lineage>
        <taxon>Bacteria</taxon>
        <taxon>Pseudomonadati</taxon>
        <taxon>Pseudomonadota</taxon>
        <taxon>Alphaproteobacteria</taxon>
        <taxon>Hyphomicrobiales</taxon>
        <taxon>Methylobacteriaceae</taxon>
        <taxon>Microvirga</taxon>
    </lineage>
</organism>
<dbReference type="Proteomes" id="UP000704176">
    <property type="component" value="Unassembled WGS sequence"/>
</dbReference>
<feature type="compositionally biased region" description="Polar residues" evidence="3">
    <location>
        <begin position="146"/>
        <end position="175"/>
    </location>
</feature>
<dbReference type="Gene3D" id="2.60.40.790">
    <property type="match status" value="1"/>
</dbReference>
<evidence type="ECO:0000313" key="5">
    <source>
        <dbReference type="EMBL" id="MBZ6078798.1"/>
    </source>
</evidence>
<evidence type="ECO:0000313" key="6">
    <source>
        <dbReference type="Proteomes" id="UP000704176"/>
    </source>
</evidence>
<dbReference type="InterPro" id="IPR008978">
    <property type="entry name" value="HSP20-like_chaperone"/>
</dbReference>
<keyword evidence="6" id="KW-1185">Reference proteome</keyword>
<dbReference type="InterPro" id="IPR031107">
    <property type="entry name" value="Small_HSP"/>
</dbReference>
<proteinExistence type="inferred from homology"/>
<accession>A0ABS7VTA1</accession>
<dbReference type="Pfam" id="PF00011">
    <property type="entry name" value="HSP20"/>
    <property type="match status" value="1"/>
</dbReference>
<dbReference type="PROSITE" id="PS01031">
    <property type="entry name" value="SHSP"/>
    <property type="match status" value="1"/>
</dbReference>
<comment type="caution">
    <text evidence="5">The sequence shown here is derived from an EMBL/GenBank/DDBJ whole genome shotgun (WGS) entry which is preliminary data.</text>
</comment>
<gene>
    <name evidence="5" type="ORF">K9B37_21290</name>
</gene>
<reference evidence="5 6" key="1">
    <citation type="submission" date="2021-09" db="EMBL/GenBank/DDBJ databases">
        <title>The complete genome sequence of a new microorganism.</title>
        <authorList>
            <person name="Zi Z."/>
        </authorList>
    </citation>
    <scope>NUCLEOTIDE SEQUENCE [LARGE SCALE GENOMIC DNA]</scope>
    <source>
        <strain evidence="5 6">WGZ8</strain>
    </source>
</reference>
<feature type="region of interest" description="Disordered" evidence="3">
    <location>
        <begin position="142"/>
        <end position="175"/>
    </location>
</feature>
<evidence type="ECO:0000259" key="4">
    <source>
        <dbReference type="PROSITE" id="PS01031"/>
    </source>
</evidence>
<feature type="domain" description="SHSP" evidence="4">
    <location>
        <begin position="42"/>
        <end position="157"/>
    </location>
</feature>
<sequence>MARNPLTPFYAGGRGDPFLSLHREMNRLFDDVLRGSATGPSENGDLGFVPAHINVSETADDLRVTAELPGVAPEDVDITLDNGVLTIRGEKRFEKKDEKESFHFVERSYGSFQRSLRLPFAVSPNQVHATFDNGVLTVSIPKSKAQEQSTRVQIQGRSGQGEKTSASANAPSKAK</sequence>